<dbReference type="Proteomes" id="UP000465360">
    <property type="component" value="Unassembled WGS sequence"/>
</dbReference>
<name>A0A7I9YPR2_MYCBU</name>
<dbReference type="Gene3D" id="3.40.50.720">
    <property type="entry name" value="NAD(P)-binding Rossmann-like Domain"/>
    <property type="match status" value="1"/>
</dbReference>
<sequence>MGTELNGTVLVTGAFGLVGSATVRRLAHLGRRVVATDLDTPANRKAAAKLPRGVEYRWADLTDSEQVQRLVSEVAPDAIIHLAAIIAPAIYPIPKVARRVNVDATASLVRIAEGQQKPPRFVHASSITVMGPRNPHRTTPPLKAEDPMRPYDVYSGQKSEGEQIVRDSTLDWVVLRLGAVVGPDLGALPVSADMAYLQAVVPSDGRVQTVDVRDVAWAMAEATTADVAREILLIGGDDTHRLTYGEVTAGLVAALGLPGAMPPGRPGDPNSDVDWFVTDWMDTTRAQEALRFQNHSWPDLRAELSRKYRFLRYPGPLLGPVVRTVMARRSPYRNAPGQYADPWGKVRAKLGEPLWDRPKEVPTT</sequence>
<accession>A0A7I9YPR2</accession>
<evidence type="ECO:0000259" key="2">
    <source>
        <dbReference type="SMART" id="SM00822"/>
    </source>
</evidence>
<evidence type="ECO:0000256" key="1">
    <source>
        <dbReference type="SAM" id="MobiDB-lite"/>
    </source>
</evidence>
<dbReference type="EMBL" id="BLKZ01000001">
    <property type="protein sequence ID" value="GFG90463.1"/>
    <property type="molecule type" value="Genomic_DNA"/>
</dbReference>
<dbReference type="AlphaFoldDB" id="A0A7I9YPR2"/>
<dbReference type="PANTHER" id="PTHR43245:SF55">
    <property type="entry name" value="NAD(P)-BINDING DOMAIN-CONTAINING PROTEIN"/>
    <property type="match status" value="1"/>
</dbReference>
<organism evidence="3 4">
    <name type="scientific">Mycobacterium bourgelatii</name>
    <dbReference type="NCBI Taxonomy" id="1273442"/>
    <lineage>
        <taxon>Bacteria</taxon>
        <taxon>Bacillati</taxon>
        <taxon>Actinomycetota</taxon>
        <taxon>Actinomycetes</taxon>
        <taxon>Mycobacteriales</taxon>
        <taxon>Mycobacteriaceae</taxon>
        <taxon>Mycobacterium</taxon>
    </lineage>
</organism>
<dbReference type="InterPro" id="IPR050177">
    <property type="entry name" value="Lipid_A_modif_metabolic_enz"/>
</dbReference>
<evidence type="ECO:0000313" key="4">
    <source>
        <dbReference type="Proteomes" id="UP000465360"/>
    </source>
</evidence>
<protein>
    <submittedName>
        <fullName evidence="3">Oxidoreductase</fullName>
    </submittedName>
</protein>
<dbReference type="InterPro" id="IPR001509">
    <property type="entry name" value="Epimerase_deHydtase"/>
</dbReference>
<reference evidence="3 4" key="1">
    <citation type="journal article" date="2019" name="Emerg. Microbes Infect.">
        <title>Comprehensive subspecies identification of 175 nontuberculous mycobacteria species based on 7547 genomic profiles.</title>
        <authorList>
            <person name="Matsumoto Y."/>
            <person name="Kinjo T."/>
            <person name="Motooka D."/>
            <person name="Nabeya D."/>
            <person name="Jung N."/>
            <person name="Uechi K."/>
            <person name="Horii T."/>
            <person name="Iida T."/>
            <person name="Fujita J."/>
            <person name="Nakamura S."/>
        </authorList>
    </citation>
    <scope>NUCLEOTIDE SEQUENCE [LARGE SCALE GENOMIC DNA]</scope>
    <source>
        <strain evidence="3 4">JCM 30725</strain>
    </source>
</reference>
<dbReference type="InterPro" id="IPR057326">
    <property type="entry name" value="KR_dom"/>
</dbReference>
<dbReference type="PANTHER" id="PTHR43245">
    <property type="entry name" value="BIFUNCTIONAL POLYMYXIN RESISTANCE PROTEIN ARNA"/>
    <property type="match status" value="1"/>
</dbReference>
<dbReference type="SUPFAM" id="SSF51735">
    <property type="entry name" value="NAD(P)-binding Rossmann-fold domains"/>
    <property type="match status" value="1"/>
</dbReference>
<evidence type="ECO:0000313" key="3">
    <source>
        <dbReference type="EMBL" id="GFG90463.1"/>
    </source>
</evidence>
<dbReference type="Pfam" id="PF01370">
    <property type="entry name" value="Epimerase"/>
    <property type="match status" value="1"/>
</dbReference>
<feature type="region of interest" description="Disordered" evidence="1">
    <location>
        <begin position="129"/>
        <end position="149"/>
    </location>
</feature>
<dbReference type="SMART" id="SM00822">
    <property type="entry name" value="PKS_KR"/>
    <property type="match status" value="1"/>
</dbReference>
<feature type="domain" description="Ketoreductase" evidence="2">
    <location>
        <begin position="7"/>
        <end position="194"/>
    </location>
</feature>
<gene>
    <name evidence="3" type="ORF">MBOU_25050</name>
</gene>
<keyword evidence="4" id="KW-1185">Reference proteome</keyword>
<comment type="caution">
    <text evidence="3">The sequence shown here is derived from an EMBL/GenBank/DDBJ whole genome shotgun (WGS) entry which is preliminary data.</text>
</comment>
<proteinExistence type="predicted"/>
<dbReference type="InterPro" id="IPR036291">
    <property type="entry name" value="NAD(P)-bd_dom_sf"/>
</dbReference>